<feature type="domain" description="Transposase IS4-like" evidence="6">
    <location>
        <begin position="143"/>
        <end position="327"/>
    </location>
</feature>
<evidence type="ECO:0000256" key="4">
    <source>
        <dbReference type="ARBA" id="ARBA00023125"/>
    </source>
</evidence>
<keyword evidence="5" id="KW-0233">DNA recombination</keyword>
<dbReference type="EMBL" id="CP024608">
    <property type="protein sequence ID" value="ATQ75829.1"/>
    <property type="molecule type" value="Genomic_DNA"/>
</dbReference>
<evidence type="ECO:0000256" key="1">
    <source>
        <dbReference type="ARBA" id="ARBA00003544"/>
    </source>
</evidence>
<dbReference type="AlphaFoldDB" id="A0A2D2DLH0"/>
<proteinExistence type="inferred from homology"/>
<dbReference type="PANTHER" id="PTHR35604:SF2">
    <property type="entry name" value="TRANSPOSASE INSH FOR INSERTION SEQUENCE ELEMENT IS5A-RELATED"/>
    <property type="match status" value="1"/>
</dbReference>
<dbReference type="RefSeq" id="WP_099875924.1">
    <property type="nucleotide sequence ID" value="NZ_CP024608.1"/>
</dbReference>
<dbReference type="Pfam" id="PF05598">
    <property type="entry name" value="DUF772"/>
    <property type="match status" value="1"/>
</dbReference>
<protein>
    <submittedName>
        <fullName evidence="8">IS5/IS1182 family transposase</fullName>
    </submittedName>
</protein>
<dbReference type="GO" id="GO:0004803">
    <property type="term" value="F:transposase activity"/>
    <property type="evidence" value="ECO:0007669"/>
    <property type="project" value="InterPro"/>
</dbReference>
<comment type="similarity">
    <text evidence="2">Belongs to the transposase 11 family.</text>
</comment>
<dbReference type="GO" id="GO:0003677">
    <property type="term" value="F:DNA binding"/>
    <property type="evidence" value="ECO:0007669"/>
    <property type="project" value="UniProtKB-KW"/>
</dbReference>
<dbReference type="PANTHER" id="PTHR35604">
    <property type="entry name" value="TRANSPOSASE INSH FOR INSERTION SEQUENCE ELEMENT IS5A-RELATED"/>
    <property type="match status" value="1"/>
</dbReference>
<feature type="domain" description="Transposase InsH N-terminal" evidence="7">
    <location>
        <begin position="13"/>
        <end position="112"/>
    </location>
</feature>
<name>A0A2D2DLH0_9BURK</name>
<keyword evidence="3" id="KW-0815">Transposition</keyword>
<dbReference type="InterPro" id="IPR047959">
    <property type="entry name" value="Transpos_IS5"/>
</dbReference>
<dbReference type="NCBIfam" id="NF033581">
    <property type="entry name" value="transpos_IS5_4"/>
    <property type="match status" value="1"/>
</dbReference>
<comment type="function">
    <text evidence="1">Involved in the transposition of the insertion sequence IS5.</text>
</comment>
<reference evidence="8" key="1">
    <citation type="submission" date="2017-10" db="EMBL/GenBank/DDBJ databases">
        <title>Massilia psychrophilum sp. nov., a novel purple-pigmented bacterium isolated from Tianshan glacier, Xinjiang Municipality, China.</title>
        <authorList>
            <person name="Wang H."/>
        </authorList>
    </citation>
    <scope>NUCLEOTIDE SEQUENCE [LARGE SCALE GENOMIC DNA]</scope>
    <source>
        <strain evidence="8">B2</strain>
    </source>
</reference>
<evidence type="ECO:0000313" key="9">
    <source>
        <dbReference type="Proteomes" id="UP000229897"/>
    </source>
</evidence>
<accession>A0A2D2DLH0</accession>
<dbReference type="InterPro" id="IPR002559">
    <property type="entry name" value="Transposase_11"/>
</dbReference>
<evidence type="ECO:0000256" key="5">
    <source>
        <dbReference type="ARBA" id="ARBA00023172"/>
    </source>
</evidence>
<dbReference type="OrthoDB" id="9774608at2"/>
<gene>
    <name evidence="8" type="ORF">CR152_15805</name>
</gene>
<evidence type="ECO:0000313" key="8">
    <source>
        <dbReference type="EMBL" id="ATQ75829.1"/>
    </source>
</evidence>
<dbReference type="Pfam" id="PF01609">
    <property type="entry name" value="DDE_Tnp_1"/>
    <property type="match status" value="1"/>
</dbReference>
<keyword evidence="4" id="KW-0238">DNA-binding</keyword>
<dbReference type="GO" id="GO:0006313">
    <property type="term" value="P:DNA transposition"/>
    <property type="evidence" value="ECO:0007669"/>
    <property type="project" value="InterPro"/>
</dbReference>
<dbReference type="Proteomes" id="UP000229897">
    <property type="component" value="Chromosome"/>
</dbReference>
<dbReference type="KEGG" id="mass:CR152_15805"/>
<keyword evidence="9" id="KW-1185">Reference proteome</keyword>
<evidence type="ECO:0000256" key="3">
    <source>
        <dbReference type="ARBA" id="ARBA00022578"/>
    </source>
</evidence>
<evidence type="ECO:0000256" key="2">
    <source>
        <dbReference type="ARBA" id="ARBA00010075"/>
    </source>
</evidence>
<sequence>MIKTSLFADQEREAKLNKLGDALRVMEQHVDFAALADEVDRAAPRPSRERGGRPPFPTELMVRVLLIQQLFNLSDEQMEFQLLDRLSFQRFVGLRSSSQIPDRTTIWTFKERLIQAGASESIFEAVNRQLSKHGYIARGGQMVDASIVQAPKQSLSKNEKALVKENAMPIEWKPAKRRQKDMDARWTKKHGKSYFGYKVSANADKRYKLVRKIKVSTASEHDTLHFEEVLDPANTNRNILADKGYVDGEREERLSKQGWRMHIQRKGSKDKPISAAQERRNKRIAKTRARIEHVFAGMAQLGGKALRTIGLARATLQLNWKVAAYNLRRLVYLKEARVEAF</sequence>
<evidence type="ECO:0000259" key="7">
    <source>
        <dbReference type="Pfam" id="PF05598"/>
    </source>
</evidence>
<dbReference type="InterPro" id="IPR008490">
    <property type="entry name" value="Transposase_InsH_N"/>
</dbReference>
<evidence type="ECO:0000259" key="6">
    <source>
        <dbReference type="Pfam" id="PF01609"/>
    </source>
</evidence>
<organism evidence="8 9">
    <name type="scientific">Massilia violaceinigra</name>
    <dbReference type="NCBI Taxonomy" id="2045208"/>
    <lineage>
        <taxon>Bacteria</taxon>
        <taxon>Pseudomonadati</taxon>
        <taxon>Pseudomonadota</taxon>
        <taxon>Betaproteobacteria</taxon>
        <taxon>Burkholderiales</taxon>
        <taxon>Oxalobacteraceae</taxon>
        <taxon>Telluria group</taxon>
        <taxon>Massilia</taxon>
    </lineage>
</organism>